<evidence type="ECO:0000313" key="6">
    <source>
        <dbReference type="Proteomes" id="UP001057375"/>
    </source>
</evidence>
<feature type="compositionally biased region" description="Basic and acidic residues" evidence="3">
    <location>
        <begin position="215"/>
        <end position="224"/>
    </location>
</feature>
<evidence type="ECO:0000259" key="4">
    <source>
        <dbReference type="PROSITE" id="PS50102"/>
    </source>
</evidence>
<feature type="region of interest" description="Disordered" evidence="3">
    <location>
        <begin position="646"/>
        <end position="729"/>
    </location>
</feature>
<dbReference type="InterPro" id="IPR035979">
    <property type="entry name" value="RBD_domain_sf"/>
</dbReference>
<feature type="compositionally biased region" description="Acidic residues" evidence="3">
    <location>
        <begin position="681"/>
        <end position="692"/>
    </location>
</feature>
<dbReference type="Pfam" id="PF00076">
    <property type="entry name" value="RRM_1"/>
    <property type="match status" value="2"/>
</dbReference>
<feature type="domain" description="RRM" evidence="4">
    <location>
        <begin position="317"/>
        <end position="393"/>
    </location>
</feature>
<evidence type="ECO:0000313" key="5">
    <source>
        <dbReference type="EMBL" id="GKT22990.1"/>
    </source>
</evidence>
<dbReference type="PANTHER" id="PTHR23236">
    <property type="entry name" value="EUKARYOTIC TRANSLATION INITIATION FACTOR 4B/4H"/>
    <property type="match status" value="1"/>
</dbReference>
<feature type="compositionally biased region" description="Low complexity" evidence="3">
    <location>
        <begin position="285"/>
        <end position="298"/>
    </location>
</feature>
<protein>
    <recommendedName>
        <fullName evidence="4">RRM domain-containing protein</fullName>
    </recommendedName>
</protein>
<feature type="compositionally biased region" description="Polar residues" evidence="3">
    <location>
        <begin position="247"/>
        <end position="257"/>
    </location>
</feature>
<dbReference type="PANTHER" id="PTHR23236:SF109">
    <property type="entry name" value="RNA-BINDING (RRM_RBD_RNP MOTIFS) FAMILY PROTEIN"/>
    <property type="match status" value="1"/>
</dbReference>
<keyword evidence="6" id="KW-1185">Reference proteome</keyword>
<dbReference type="SMART" id="SM00360">
    <property type="entry name" value="RRM"/>
    <property type="match status" value="2"/>
</dbReference>
<feature type="region of interest" description="Disordered" evidence="3">
    <location>
        <begin position="616"/>
        <end position="635"/>
    </location>
</feature>
<evidence type="ECO:0000256" key="3">
    <source>
        <dbReference type="SAM" id="MobiDB-lite"/>
    </source>
</evidence>
<dbReference type="InterPro" id="IPR012677">
    <property type="entry name" value="Nucleotide-bd_a/b_plait_sf"/>
</dbReference>
<dbReference type="EMBL" id="BQXS01012437">
    <property type="protein sequence ID" value="GKT22990.1"/>
    <property type="molecule type" value="Genomic_DNA"/>
</dbReference>
<proteinExistence type="predicted"/>
<dbReference type="CDD" id="cd00590">
    <property type="entry name" value="RRM_SF"/>
    <property type="match status" value="2"/>
</dbReference>
<sequence length="992" mass="111548">MPYKDITCEKLIANQAIEKALYEFGFPKEELDKKSDEYAITAIKDFLFKELRSIMDLDSLKTYTIFVGWLRRGISKEEITEAFSHIGPVRRVTPIDSKQETHALVVFEDRTSVRETLKQIHMGSEFSLVLKKLGPPRRPPTVRASNLDSCISIEPDSGQVINRLYKSEFLKHMKTHYPSNPFTLLEHDSRLYVEFSTREEAEMIGRALAKKYKSRWAEEKRPRGDINSPLYFPPSSLPSIPTKMQRRGSTTSSSSHQGYEGILRSPKRFTRSPRAQYHPKSPHASSSTSTTSSSSTSSPHMTRRQDPHRETKDASRRTVFVSGFNPNLDEQDLYCYFRRCGSIERVVKRTSVRSRRLIAYILYSSIASATTACNELNGMFLLDRVITAKRSASAPPVQSVRDTPLNHTSSSSPRICQVFGFKSRKRTSVLKEICSMLPLELRRMVCGGDVCGLSDPIVEKFTSSSSSTSSASLPLGRLCAYVRFSKSEGARAACGIWCGRGLEEIETEDKTHSPTSTRSYPPSFFSYVVDSVEAEDCVQKTEVSSLWVETNLVTKEEKKREKERQKQKEKEEEERKKEAKRREEELKMQKELGQYLSQEDESNDSVPIYCLKKRRETKEQYPVVESSSATHIEADEDCVDDNISQHHVQEKEPHREPNREDDTKNADQFQPFSIGMSFPFDQDESQDDEDVSIDGRSRNDEDDGFGETTKQSTDEGSSGERIDTPPVFSFFSAPDLNHMAPISRNGSNPLIPSFALPPSLPSLSCPPPLSVSSVPGACCIPALGDVDHSLPPAFLLSTPSSAPSSSSLPLLSSIPTSLLSRQAGEDKTKHSSDSTLFSVLDVCTCGARDMGKHTQHERNCPMFCVELTEREGLDSVSQTTSEEPLLSQRFHSLQVFSSDMDPSATLTVSGFPIHMGDIPVINCCLSVLSGCQCPHRIEVWRYPLPVVFICFHLEEHALEALDIFKDKPILFDSSFGSALILKEYIDRREFLK</sequence>
<evidence type="ECO:0000256" key="2">
    <source>
        <dbReference type="PROSITE-ProRule" id="PRU00176"/>
    </source>
</evidence>
<gene>
    <name evidence="5" type="ORF">ADUPG1_012291</name>
</gene>
<feature type="region of interest" description="Disordered" evidence="3">
    <location>
        <begin position="213"/>
        <end position="318"/>
    </location>
</feature>
<dbReference type="InterPro" id="IPR000504">
    <property type="entry name" value="RRM_dom"/>
</dbReference>
<comment type="caution">
    <text evidence="5">The sequence shown here is derived from an EMBL/GenBank/DDBJ whole genome shotgun (WGS) entry which is preliminary data.</text>
</comment>
<dbReference type="SUPFAM" id="SSF54928">
    <property type="entry name" value="RNA-binding domain, RBD"/>
    <property type="match status" value="2"/>
</dbReference>
<feature type="compositionally biased region" description="Basic and acidic residues" evidence="3">
    <location>
        <begin position="303"/>
        <end position="316"/>
    </location>
</feature>
<dbReference type="Proteomes" id="UP001057375">
    <property type="component" value="Unassembled WGS sequence"/>
</dbReference>
<name>A0ABQ5K2A3_9EUKA</name>
<reference evidence="5" key="1">
    <citation type="submission" date="2022-03" db="EMBL/GenBank/DDBJ databases">
        <title>Draft genome sequence of Aduncisulcus paluster, a free-living microaerophilic Fornicata.</title>
        <authorList>
            <person name="Yuyama I."/>
            <person name="Kume K."/>
            <person name="Tamura T."/>
            <person name="Inagaki Y."/>
            <person name="Hashimoto T."/>
        </authorList>
    </citation>
    <scope>NUCLEOTIDE SEQUENCE</scope>
    <source>
        <strain evidence="5">NY0171</strain>
    </source>
</reference>
<feature type="region of interest" description="Disordered" evidence="3">
    <location>
        <begin position="556"/>
        <end position="582"/>
    </location>
</feature>
<keyword evidence="1 2" id="KW-0694">RNA-binding</keyword>
<feature type="domain" description="RRM" evidence="4">
    <location>
        <begin position="63"/>
        <end position="121"/>
    </location>
</feature>
<evidence type="ECO:0000256" key="1">
    <source>
        <dbReference type="ARBA" id="ARBA00022884"/>
    </source>
</evidence>
<organism evidence="5 6">
    <name type="scientific">Aduncisulcus paluster</name>
    <dbReference type="NCBI Taxonomy" id="2918883"/>
    <lineage>
        <taxon>Eukaryota</taxon>
        <taxon>Metamonada</taxon>
        <taxon>Carpediemonas-like organisms</taxon>
        <taxon>Aduncisulcus</taxon>
    </lineage>
</organism>
<dbReference type="PROSITE" id="PS50102">
    <property type="entry name" value="RRM"/>
    <property type="match status" value="2"/>
</dbReference>
<feature type="compositionally biased region" description="Basic and acidic residues" evidence="3">
    <location>
        <begin position="646"/>
        <end position="665"/>
    </location>
</feature>
<accession>A0ABQ5K2A3</accession>
<dbReference type="Gene3D" id="3.30.70.330">
    <property type="match status" value="2"/>
</dbReference>